<evidence type="ECO:0000256" key="1">
    <source>
        <dbReference type="ARBA" id="ARBA00022801"/>
    </source>
</evidence>
<name>A0A926DEN2_9FIRM</name>
<organism evidence="4 5">
    <name type="scientific">Feifania hominis</name>
    <dbReference type="NCBI Taxonomy" id="2763660"/>
    <lineage>
        <taxon>Bacteria</taxon>
        <taxon>Bacillati</taxon>
        <taxon>Bacillota</taxon>
        <taxon>Clostridia</taxon>
        <taxon>Eubacteriales</taxon>
        <taxon>Feifaniaceae</taxon>
        <taxon>Feifania</taxon>
    </lineage>
</organism>
<feature type="binding site" evidence="2">
    <location>
        <position position="97"/>
    </location>
    <ligand>
        <name>Mn(2+)</name>
        <dbReference type="ChEBI" id="CHEBI:29035"/>
        <label>2</label>
    </ligand>
</feature>
<dbReference type="InterPro" id="IPR036264">
    <property type="entry name" value="Bact_exopeptidase_dim_dom"/>
</dbReference>
<evidence type="ECO:0000259" key="3">
    <source>
        <dbReference type="Pfam" id="PF07687"/>
    </source>
</evidence>
<dbReference type="Gene3D" id="3.30.70.360">
    <property type="match status" value="1"/>
</dbReference>
<feature type="binding site" evidence="2">
    <location>
        <position position="159"/>
    </location>
    <ligand>
        <name>Mn(2+)</name>
        <dbReference type="ChEBI" id="CHEBI:29035"/>
        <label>2</label>
    </ligand>
</feature>
<evidence type="ECO:0000256" key="2">
    <source>
        <dbReference type="PIRSR" id="PIRSR005962-1"/>
    </source>
</evidence>
<feature type="binding site" evidence="2">
    <location>
        <position position="361"/>
    </location>
    <ligand>
        <name>Mn(2+)</name>
        <dbReference type="ChEBI" id="CHEBI:29035"/>
        <label>2</label>
    </ligand>
</feature>
<dbReference type="PIRSF" id="PIRSF005962">
    <property type="entry name" value="Pept_M20D_amidohydro"/>
    <property type="match status" value="1"/>
</dbReference>
<proteinExistence type="predicted"/>
<dbReference type="FunFam" id="3.30.70.360:FF:000001">
    <property type="entry name" value="N-acetyldiaminopimelate deacetylase"/>
    <property type="match status" value="1"/>
</dbReference>
<keyword evidence="2" id="KW-0479">Metal-binding</keyword>
<dbReference type="CDD" id="cd03886">
    <property type="entry name" value="M20_Acy1"/>
    <property type="match status" value="1"/>
</dbReference>
<evidence type="ECO:0000313" key="5">
    <source>
        <dbReference type="Proteomes" id="UP000620366"/>
    </source>
</evidence>
<dbReference type="Pfam" id="PF01546">
    <property type="entry name" value="Peptidase_M20"/>
    <property type="match status" value="1"/>
</dbReference>
<dbReference type="InterPro" id="IPR017439">
    <property type="entry name" value="Amidohydrolase"/>
</dbReference>
<dbReference type="GO" id="GO:0019877">
    <property type="term" value="P:diaminopimelate biosynthetic process"/>
    <property type="evidence" value="ECO:0007669"/>
    <property type="project" value="UniProtKB-ARBA"/>
</dbReference>
<dbReference type="Pfam" id="PF07687">
    <property type="entry name" value="M20_dimer"/>
    <property type="match status" value="1"/>
</dbReference>
<dbReference type="SUPFAM" id="SSF53187">
    <property type="entry name" value="Zn-dependent exopeptidases"/>
    <property type="match status" value="1"/>
</dbReference>
<dbReference type="SUPFAM" id="SSF55031">
    <property type="entry name" value="Bacterial exopeptidase dimerisation domain"/>
    <property type="match status" value="1"/>
</dbReference>
<feature type="binding site" evidence="2">
    <location>
        <position position="133"/>
    </location>
    <ligand>
        <name>Mn(2+)</name>
        <dbReference type="ChEBI" id="CHEBI:29035"/>
        <label>2</label>
    </ligand>
</feature>
<comment type="caution">
    <text evidence="4">The sequence shown here is derived from an EMBL/GenBank/DDBJ whole genome shotgun (WGS) entry which is preliminary data.</text>
</comment>
<evidence type="ECO:0000313" key="4">
    <source>
        <dbReference type="EMBL" id="MBC8535919.1"/>
    </source>
</evidence>
<dbReference type="GO" id="GO:0046872">
    <property type="term" value="F:metal ion binding"/>
    <property type="evidence" value="ECO:0007669"/>
    <property type="project" value="UniProtKB-KW"/>
</dbReference>
<dbReference type="GO" id="GO:0050118">
    <property type="term" value="F:N-acetyldiaminopimelate deacetylase activity"/>
    <property type="evidence" value="ECO:0007669"/>
    <property type="project" value="UniProtKB-ARBA"/>
</dbReference>
<dbReference type="PANTHER" id="PTHR11014">
    <property type="entry name" value="PEPTIDASE M20 FAMILY MEMBER"/>
    <property type="match status" value="1"/>
</dbReference>
<dbReference type="PANTHER" id="PTHR11014:SF63">
    <property type="entry name" value="METALLOPEPTIDASE, PUTATIVE (AFU_ORTHOLOGUE AFUA_6G09600)-RELATED"/>
    <property type="match status" value="1"/>
</dbReference>
<reference evidence="4" key="1">
    <citation type="submission" date="2020-08" db="EMBL/GenBank/DDBJ databases">
        <title>Genome public.</title>
        <authorList>
            <person name="Liu C."/>
            <person name="Sun Q."/>
        </authorList>
    </citation>
    <scope>NUCLEOTIDE SEQUENCE</scope>
    <source>
        <strain evidence="4">BX7</strain>
    </source>
</reference>
<sequence length="398" mass="42436">MSDYERALALLPELSELRRELHRNPEVGLKLPRTTALVMQRLRSLGYEPQEICESGIVATVGSGAPVILLRADMDALPICEQTGLPFASENGAMHACGHDLHTTMLLGAAKLLKERETQLCGTVKLMFQPGEEIFKGAGAMLRAGVLEDPHVDAAFGLHVGADGPVGMVCYNDETALMASCDGFRITISGRASHGSTPQMGIDPINVGAHLHLALQSLIAREVGPDGRCVLTVGQFHAGSAANILPDSAVLEGTIRTVDEAARGHLVRRMREVAQGCAALFGAEAEVEMLSEVPPLICEKGLTADILRFIGELPVPGVTLAGGERTSGSEDFALVTDEVPGCYLFLPAGQADESGKRYPSHNSHVRFDENVLPFGAAILAHCARRWLEDHGKTTAANR</sequence>
<dbReference type="RefSeq" id="WP_249299661.1">
    <property type="nucleotide sequence ID" value="NZ_JACRSP010000002.1"/>
</dbReference>
<dbReference type="NCBIfam" id="TIGR01891">
    <property type="entry name" value="amidohydrolases"/>
    <property type="match status" value="1"/>
</dbReference>
<dbReference type="InterPro" id="IPR002933">
    <property type="entry name" value="Peptidase_M20"/>
</dbReference>
<dbReference type="InterPro" id="IPR011650">
    <property type="entry name" value="Peptidase_M20_dimer"/>
</dbReference>
<keyword evidence="1" id="KW-0378">Hydrolase</keyword>
<comment type="cofactor">
    <cofactor evidence="2">
        <name>Mn(2+)</name>
        <dbReference type="ChEBI" id="CHEBI:29035"/>
    </cofactor>
    <text evidence="2">The Mn(2+) ion enhances activity.</text>
</comment>
<protein>
    <submittedName>
        <fullName evidence="4">Amidohydrolase</fullName>
    </submittedName>
</protein>
<keyword evidence="2" id="KW-0464">Manganese</keyword>
<dbReference type="EMBL" id="JACRSP010000002">
    <property type="protein sequence ID" value="MBC8535919.1"/>
    <property type="molecule type" value="Genomic_DNA"/>
</dbReference>
<feature type="domain" description="Peptidase M20 dimerisation" evidence="3">
    <location>
        <begin position="183"/>
        <end position="274"/>
    </location>
</feature>
<dbReference type="AlphaFoldDB" id="A0A926DEN2"/>
<feature type="binding site" evidence="2">
    <location>
        <position position="99"/>
    </location>
    <ligand>
        <name>Mn(2+)</name>
        <dbReference type="ChEBI" id="CHEBI:29035"/>
        <label>2</label>
    </ligand>
</feature>
<dbReference type="Proteomes" id="UP000620366">
    <property type="component" value="Unassembled WGS sequence"/>
</dbReference>
<gene>
    <name evidence="4" type="ORF">H8695_04335</name>
</gene>
<accession>A0A926DEN2</accession>
<dbReference type="Gene3D" id="3.40.630.10">
    <property type="entry name" value="Zn peptidases"/>
    <property type="match status" value="1"/>
</dbReference>
<keyword evidence="5" id="KW-1185">Reference proteome</keyword>